<dbReference type="RefSeq" id="WP_157743391.1">
    <property type="nucleotide sequence ID" value="NZ_CP022603.1"/>
</dbReference>
<dbReference type="EMBL" id="CP022603">
    <property type="protein sequence ID" value="ASV83485.1"/>
    <property type="molecule type" value="Genomic_DNA"/>
</dbReference>
<proteinExistence type="predicted"/>
<gene>
    <name evidence="1" type="ORF">CES85_4265</name>
</gene>
<sequence>MAKTIGTVGFEEASLFFHALQPVAPEQDIGDIIEFLEKLSQVHHAVGEAI</sequence>
<name>A0A248U9S0_9HYPH</name>
<evidence type="ECO:0000313" key="2">
    <source>
        <dbReference type="Proteomes" id="UP000215256"/>
    </source>
</evidence>
<protein>
    <submittedName>
        <fullName evidence="1">Uncharacterized protein</fullName>
    </submittedName>
</protein>
<evidence type="ECO:0000313" key="1">
    <source>
        <dbReference type="EMBL" id="ASV83485.1"/>
    </source>
</evidence>
<accession>A0A248U9S0</accession>
<dbReference type="KEGG" id="och:CES85_4265"/>
<dbReference type="Proteomes" id="UP000215256">
    <property type="component" value="Chromosome 2"/>
</dbReference>
<organism evidence="1 2">
    <name type="scientific">Ochrobactrum quorumnocens</name>
    <dbReference type="NCBI Taxonomy" id="271865"/>
    <lineage>
        <taxon>Bacteria</taxon>
        <taxon>Pseudomonadati</taxon>
        <taxon>Pseudomonadota</taxon>
        <taxon>Alphaproteobacteria</taxon>
        <taxon>Hyphomicrobiales</taxon>
        <taxon>Brucellaceae</taxon>
        <taxon>Brucella/Ochrobactrum group</taxon>
        <taxon>Ochrobactrum</taxon>
    </lineage>
</organism>
<dbReference type="AlphaFoldDB" id="A0A248U9S0"/>
<reference evidence="1 2" key="1">
    <citation type="submission" date="2017-07" db="EMBL/GenBank/DDBJ databases">
        <title>Phylogenetic study on the rhizospheric bacterium Ochrobactrum sp. A44.</title>
        <authorList>
            <person name="Krzyzanowska D.M."/>
            <person name="Ossowicki A."/>
            <person name="Rajewska M."/>
            <person name="Maciag T."/>
            <person name="Kaczynski Z."/>
            <person name="Czerwicka M."/>
            <person name="Jafra S."/>
        </authorList>
    </citation>
    <scope>NUCLEOTIDE SEQUENCE [LARGE SCALE GENOMIC DNA]</scope>
    <source>
        <strain evidence="1 2">A44</strain>
    </source>
</reference>